<dbReference type="RefSeq" id="XP_011665209.2">
    <property type="nucleotide sequence ID" value="XM_011666907.2"/>
</dbReference>
<dbReference type="OrthoDB" id="10235877at2759"/>
<reference evidence="2" key="2">
    <citation type="submission" date="2021-01" db="UniProtKB">
        <authorList>
            <consortium name="EnsemblMetazoa"/>
        </authorList>
    </citation>
    <scope>IDENTIFICATION</scope>
</reference>
<dbReference type="RefSeq" id="XP_030846699.1">
    <property type="nucleotide sequence ID" value="XM_030990839.1"/>
</dbReference>
<dbReference type="KEGG" id="spu:105438728"/>
<name>A0A7M7P640_STRPU</name>
<feature type="compositionally biased region" description="Polar residues" evidence="1">
    <location>
        <begin position="17"/>
        <end position="38"/>
    </location>
</feature>
<protein>
    <submittedName>
        <fullName evidence="2">Uncharacterized protein</fullName>
    </submittedName>
</protein>
<evidence type="ECO:0000256" key="1">
    <source>
        <dbReference type="SAM" id="MobiDB-lite"/>
    </source>
</evidence>
<dbReference type="Proteomes" id="UP000007110">
    <property type="component" value="Unassembled WGS sequence"/>
</dbReference>
<accession>A0A7M7P640</accession>
<keyword evidence="3" id="KW-1185">Reference proteome</keyword>
<evidence type="ECO:0000313" key="3">
    <source>
        <dbReference type="Proteomes" id="UP000007110"/>
    </source>
</evidence>
<sequence>MFPNQKAVRSKDLNQRRALSQNVGQSLRSVHHTPSNRQGDGETYFRPTIAAASRSSRKEAAPKTSTAPSSQPPPEDQKKNTTLNQHQRIGKHAGREDNRKEYLRPRQNQASHNTSTNVTSTSPPPYSDEPSTESRTNVRYGPILPPTPDKTAKRRWSVCDDMDGEQLDSIAKGMMSNVRLPKQKKGVKIAGRRIGKAKRKRRKRKMTLKLVRVNADLRQRSCLRRLNLVTHRVSRTEMVKLHLTCLRRSIKVIIKRRSGAEDVDSALSPNRLRRGRFVGMRSCTN</sequence>
<feature type="region of interest" description="Disordered" evidence="1">
    <location>
        <begin position="1"/>
        <end position="155"/>
    </location>
</feature>
<dbReference type="EnsemblMetazoa" id="XM_011666907">
    <property type="protein sequence ID" value="XP_011665209"/>
    <property type="gene ID" value="LOC105438728"/>
</dbReference>
<dbReference type="InParanoid" id="A0A7M7P640"/>
<organism evidence="2 3">
    <name type="scientific">Strongylocentrotus purpuratus</name>
    <name type="common">Purple sea urchin</name>
    <dbReference type="NCBI Taxonomy" id="7668"/>
    <lineage>
        <taxon>Eukaryota</taxon>
        <taxon>Metazoa</taxon>
        <taxon>Echinodermata</taxon>
        <taxon>Eleutherozoa</taxon>
        <taxon>Echinozoa</taxon>
        <taxon>Echinoidea</taxon>
        <taxon>Euechinoidea</taxon>
        <taxon>Echinacea</taxon>
        <taxon>Camarodonta</taxon>
        <taxon>Echinidea</taxon>
        <taxon>Strongylocentrotidae</taxon>
        <taxon>Strongylocentrotus</taxon>
    </lineage>
</organism>
<proteinExistence type="predicted"/>
<dbReference type="GeneID" id="105438728"/>
<reference evidence="3" key="1">
    <citation type="submission" date="2015-02" db="EMBL/GenBank/DDBJ databases">
        <title>Genome sequencing for Strongylocentrotus purpuratus.</title>
        <authorList>
            <person name="Murali S."/>
            <person name="Liu Y."/>
            <person name="Vee V."/>
            <person name="English A."/>
            <person name="Wang M."/>
            <person name="Skinner E."/>
            <person name="Han Y."/>
            <person name="Muzny D.M."/>
            <person name="Worley K.C."/>
            <person name="Gibbs R.A."/>
        </authorList>
    </citation>
    <scope>NUCLEOTIDE SEQUENCE</scope>
</reference>
<feature type="compositionally biased region" description="Basic and acidic residues" evidence="1">
    <location>
        <begin position="93"/>
        <end position="104"/>
    </location>
</feature>
<dbReference type="AlphaFoldDB" id="A0A7M7P640"/>
<dbReference type="EnsemblMetazoa" id="XM_030990839">
    <property type="protein sequence ID" value="XP_030846699"/>
    <property type="gene ID" value="LOC105438728"/>
</dbReference>
<evidence type="ECO:0000313" key="2">
    <source>
        <dbReference type="EnsemblMetazoa" id="XP_030846699"/>
    </source>
</evidence>